<dbReference type="Gene3D" id="1.25.40.10">
    <property type="entry name" value="Tetratricopeptide repeat domain"/>
    <property type="match status" value="1"/>
</dbReference>
<sequence>MYCIFNLLQNYKEIALQGFGYQDNLRIKNHEFTVHTGFEPDKGLAISEVFDRGKFIYASNNYYGLRKKNEAGIDEQYLKEVAYGLHRQVIEDIRILFYIHEKIRALRQANPHYRLGKIFFARNFYEEAVDNFTRAIQLDNKLIKAYKLLALIYLKQKKYQDATQLLEKAVSMEPDFPDLLNCLGVIHTHSGRFESARDVLQKALDIKEDFPEANFNLGVLLFLSTLQENSHDDTVVLPARVMRTFKHIREHEAYQSDEWQKLFTHTAELMETGNREAVIEALATLQLKLVAAEHLNVTMDTFFLKFMYGGKELKREEVEKFEKIFQEEGEQLNRYADYWNELGVIHLIQCRDYFLKALNEFERATKINPKYDAALNSLELMKHGKKGFLILLRAILR</sequence>
<reference evidence="4" key="1">
    <citation type="journal article" date="2020" name="mSystems">
        <title>Genome- and Community-Level Interaction Insights into Carbon Utilization and Element Cycling Functions of Hydrothermarchaeota in Hydrothermal Sediment.</title>
        <authorList>
            <person name="Zhou Z."/>
            <person name="Liu Y."/>
            <person name="Xu W."/>
            <person name="Pan J."/>
            <person name="Luo Z.H."/>
            <person name="Li M."/>
        </authorList>
    </citation>
    <scope>NUCLEOTIDE SEQUENCE [LARGE SCALE GENOMIC DNA]</scope>
    <source>
        <strain evidence="4">HyVt-577</strain>
    </source>
</reference>
<dbReference type="EMBL" id="DRQG01000044">
    <property type="protein sequence ID" value="HGY55040.1"/>
    <property type="molecule type" value="Genomic_DNA"/>
</dbReference>
<protein>
    <submittedName>
        <fullName evidence="4">Tetratricopeptide repeat protein</fullName>
    </submittedName>
</protein>
<comment type="caution">
    <text evidence="4">The sequence shown here is derived from an EMBL/GenBank/DDBJ whole genome shotgun (WGS) entry which is preliminary data.</text>
</comment>
<evidence type="ECO:0000256" key="1">
    <source>
        <dbReference type="ARBA" id="ARBA00022737"/>
    </source>
</evidence>
<dbReference type="InterPro" id="IPR051685">
    <property type="entry name" value="Ycf3/AcsC/BcsC/TPR_MFPF"/>
</dbReference>
<dbReference type="PROSITE" id="PS50005">
    <property type="entry name" value="TPR"/>
    <property type="match status" value="3"/>
</dbReference>
<name>A0A7V4WUA6_CALAY</name>
<dbReference type="PANTHER" id="PTHR44943:SF8">
    <property type="entry name" value="TPR REPEAT-CONTAINING PROTEIN MJ0263"/>
    <property type="match status" value="1"/>
</dbReference>
<evidence type="ECO:0000313" key="4">
    <source>
        <dbReference type="EMBL" id="HGY55040.1"/>
    </source>
</evidence>
<evidence type="ECO:0000256" key="2">
    <source>
        <dbReference type="ARBA" id="ARBA00022803"/>
    </source>
</evidence>
<feature type="repeat" description="TPR" evidence="3">
    <location>
        <begin position="177"/>
        <end position="210"/>
    </location>
</feature>
<evidence type="ECO:0000256" key="3">
    <source>
        <dbReference type="PROSITE-ProRule" id="PRU00339"/>
    </source>
</evidence>
<keyword evidence="1" id="KW-0677">Repeat</keyword>
<dbReference type="Pfam" id="PF14559">
    <property type="entry name" value="TPR_19"/>
    <property type="match status" value="1"/>
</dbReference>
<dbReference type="PANTHER" id="PTHR44943">
    <property type="entry name" value="CELLULOSE SYNTHASE OPERON PROTEIN C"/>
    <property type="match status" value="1"/>
</dbReference>
<dbReference type="PROSITE" id="PS50293">
    <property type="entry name" value="TPR_REGION"/>
    <property type="match status" value="1"/>
</dbReference>
<dbReference type="Proteomes" id="UP000885779">
    <property type="component" value="Unassembled WGS sequence"/>
</dbReference>
<feature type="repeat" description="TPR" evidence="3">
    <location>
        <begin position="109"/>
        <end position="142"/>
    </location>
</feature>
<dbReference type="AlphaFoldDB" id="A0A7V4WUA6"/>
<dbReference type="InterPro" id="IPR019734">
    <property type="entry name" value="TPR_rpt"/>
</dbReference>
<organism evidence="4">
    <name type="scientific">Caldithrix abyssi</name>
    <dbReference type="NCBI Taxonomy" id="187145"/>
    <lineage>
        <taxon>Bacteria</taxon>
        <taxon>Pseudomonadati</taxon>
        <taxon>Calditrichota</taxon>
        <taxon>Calditrichia</taxon>
        <taxon>Calditrichales</taxon>
        <taxon>Calditrichaceae</taxon>
        <taxon>Caldithrix</taxon>
    </lineage>
</organism>
<dbReference type="SMART" id="SM00028">
    <property type="entry name" value="TPR"/>
    <property type="match status" value="4"/>
</dbReference>
<proteinExistence type="predicted"/>
<keyword evidence="2 3" id="KW-0802">TPR repeat</keyword>
<feature type="repeat" description="TPR" evidence="3">
    <location>
        <begin position="143"/>
        <end position="176"/>
    </location>
</feature>
<dbReference type="InterPro" id="IPR011990">
    <property type="entry name" value="TPR-like_helical_dom_sf"/>
</dbReference>
<dbReference type="SUPFAM" id="SSF48452">
    <property type="entry name" value="TPR-like"/>
    <property type="match status" value="1"/>
</dbReference>
<gene>
    <name evidence="4" type="ORF">ENK44_05020</name>
</gene>
<accession>A0A7V4WUA6</accession>